<feature type="domain" description="Polysaccharide biosynthesis protein CapD-like" evidence="3">
    <location>
        <begin position="314"/>
        <end position="470"/>
    </location>
</feature>
<name>A0A2V3Y3F0_9FIRM</name>
<comment type="caution">
    <text evidence="4">The sequence shown here is derived from an EMBL/GenBank/DDBJ whole genome shotgun (WGS) entry which is preliminary data.</text>
</comment>
<dbReference type="RefSeq" id="WP_207659552.1">
    <property type="nucleotide sequence ID" value="NZ_QJKD01000010.1"/>
</dbReference>
<feature type="transmembrane region" description="Helical" evidence="2">
    <location>
        <begin position="76"/>
        <end position="94"/>
    </location>
</feature>
<dbReference type="Pfam" id="PF13727">
    <property type="entry name" value="CoA_binding_3"/>
    <property type="match status" value="1"/>
</dbReference>
<dbReference type="Gene3D" id="3.40.50.720">
    <property type="entry name" value="NAD(P)-binding Rossmann-like Domain"/>
    <property type="match status" value="3"/>
</dbReference>
<evidence type="ECO:0000313" key="4">
    <source>
        <dbReference type="EMBL" id="PXX51492.1"/>
    </source>
</evidence>
<accession>A0A2V3Y3F0</accession>
<dbReference type="SUPFAM" id="SSF53335">
    <property type="entry name" value="S-adenosyl-L-methionine-dependent methyltransferases"/>
    <property type="match status" value="1"/>
</dbReference>
<dbReference type="GeneID" id="301459771"/>
<feature type="transmembrane region" description="Helical" evidence="2">
    <location>
        <begin position="169"/>
        <end position="187"/>
    </location>
</feature>
<evidence type="ECO:0000259" key="3">
    <source>
        <dbReference type="Pfam" id="PF02719"/>
    </source>
</evidence>
<dbReference type="InterPro" id="IPR051203">
    <property type="entry name" value="Polysaccharide_Synthase-Rel"/>
</dbReference>
<dbReference type="InterPro" id="IPR036291">
    <property type="entry name" value="NAD(P)-bd_dom_sf"/>
</dbReference>
<reference evidence="4 5" key="1">
    <citation type="submission" date="2018-05" db="EMBL/GenBank/DDBJ databases">
        <title>Genomic Encyclopedia of Type Strains, Phase IV (KMG-IV): sequencing the most valuable type-strain genomes for metagenomic binning, comparative biology and taxonomic classification.</title>
        <authorList>
            <person name="Goeker M."/>
        </authorList>
    </citation>
    <scope>NUCLEOTIDE SEQUENCE [LARGE SCALE GENOMIC DNA]</scope>
    <source>
        <strain evidence="4 5">DSM 24995</strain>
    </source>
</reference>
<gene>
    <name evidence="4" type="ORF">DFR60_110199</name>
</gene>
<feature type="transmembrane region" description="Helical" evidence="2">
    <location>
        <begin position="34"/>
        <end position="56"/>
    </location>
</feature>
<evidence type="ECO:0000256" key="1">
    <source>
        <dbReference type="ARBA" id="ARBA00007430"/>
    </source>
</evidence>
<dbReference type="Pfam" id="PF02719">
    <property type="entry name" value="Polysacc_synt_2"/>
    <property type="match status" value="2"/>
</dbReference>
<organism evidence="4 5">
    <name type="scientific">Hungatella effluvii</name>
    <dbReference type="NCBI Taxonomy" id="1096246"/>
    <lineage>
        <taxon>Bacteria</taxon>
        <taxon>Bacillati</taxon>
        <taxon>Bacillota</taxon>
        <taxon>Clostridia</taxon>
        <taxon>Lachnospirales</taxon>
        <taxon>Lachnospiraceae</taxon>
        <taxon>Hungatella</taxon>
    </lineage>
</organism>
<dbReference type="AlphaFoldDB" id="A0A2V3Y3F0"/>
<dbReference type="PANTHER" id="PTHR43318:SF1">
    <property type="entry name" value="POLYSACCHARIDE BIOSYNTHESIS PROTEIN EPSC-RELATED"/>
    <property type="match status" value="1"/>
</dbReference>
<dbReference type="EMBL" id="QJKD01000010">
    <property type="protein sequence ID" value="PXX51492.1"/>
    <property type="molecule type" value="Genomic_DNA"/>
</dbReference>
<keyword evidence="2" id="KW-0472">Membrane</keyword>
<evidence type="ECO:0000256" key="2">
    <source>
        <dbReference type="SAM" id="Phobius"/>
    </source>
</evidence>
<dbReference type="InterPro" id="IPR029063">
    <property type="entry name" value="SAM-dependent_MTases_sf"/>
</dbReference>
<feature type="transmembrane region" description="Helical" evidence="2">
    <location>
        <begin position="106"/>
        <end position="128"/>
    </location>
</feature>
<feature type="transmembrane region" description="Helical" evidence="2">
    <location>
        <begin position="134"/>
        <end position="157"/>
    </location>
</feature>
<dbReference type="Proteomes" id="UP000248057">
    <property type="component" value="Unassembled WGS sequence"/>
</dbReference>
<protein>
    <submittedName>
        <fullName evidence="4">CoA-binding protein</fullName>
    </submittedName>
</protein>
<feature type="domain" description="Polysaccharide biosynthesis protein CapD-like" evidence="3">
    <location>
        <begin position="534"/>
        <end position="663"/>
    </location>
</feature>
<sequence>MNENKNECKSNSEMINPVTGNKAPKKHIEHWKVIAFYLIIYDVIAVNFSYFFGLWLRFDLRFSNIPHVYLDSYLRFAPFYTVFVLIVFYILHLYKSLWRFASFSELNRIFASSVITTVFHTVCITVFIKRMPISYYVIGAAMQLALVAAVRFAYRYITLERTRRERSMNAVHNVMVIGAGAAGQVILKELKSSTEVCSKPCCVIDDNKNKWGRFIEGVPIVGGRDSIMESVKKYKIDQILVAIPTASPKNKRDILNICKETHCELKSLPGIYQLTNGEVSLSRMKAVAVEDLLGREPIKVNMEEIFRYIKGKTILVTGGGGSIGSELCRQIADHEPKQLIIFDVYENNAYDIEQELRRKYKDKLNLIVLIGSVRDSRRINMVFEKYKPDIVYHAAAHKHVPLMETSPNEAIKNNVVGTYKTAYAALSHGTQRFVLISTDKAVNPTSIMGASKRLCEMVIQSMDAISKEGKMEQLPFLHAHSKKVIAGQVVHEPLDQRAVYDVEKENETGGSGEADNKNVNVNENGKLHGGDGDRKGTQFVAVRFGNVLGSNGSVIPLFKKQIEAGGPVTVTHPDIVRYFMTIPEAVSLVMQAGTYAKGGEIFVLDMGEPVKIDTLARNLIKLSGYEPGIDIPLTYTGLRPGEKLFEEKLMAEEGMMKTANKLIHIGKPIPFDKSVFLEQLEALTKASYENSDIIVEMVEKIIPTFCPVGEKPTGNEVVLKNHIGNAVAEAAVTDMYLS</sequence>
<proteinExistence type="inferred from homology"/>
<keyword evidence="5" id="KW-1185">Reference proteome</keyword>
<comment type="similarity">
    <text evidence="1">Belongs to the polysaccharide synthase family.</text>
</comment>
<keyword evidence="2" id="KW-0812">Transmembrane</keyword>
<dbReference type="CDD" id="cd05237">
    <property type="entry name" value="UDP_invert_4-6DH_SDR_e"/>
    <property type="match status" value="1"/>
</dbReference>
<dbReference type="PANTHER" id="PTHR43318">
    <property type="entry name" value="UDP-N-ACETYLGLUCOSAMINE 4,6-DEHYDRATASE"/>
    <property type="match status" value="1"/>
</dbReference>
<keyword evidence="2" id="KW-1133">Transmembrane helix</keyword>
<dbReference type="InterPro" id="IPR003869">
    <property type="entry name" value="Polysac_CapD-like"/>
</dbReference>
<evidence type="ECO:0000313" key="5">
    <source>
        <dbReference type="Proteomes" id="UP000248057"/>
    </source>
</evidence>
<dbReference type="SUPFAM" id="SSF51735">
    <property type="entry name" value="NAD(P)-binding Rossmann-fold domains"/>
    <property type="match status" value="2"/>
</dbReference>